<feature type="compositionally biased region" description="Polar residues" evidence="3">
    <location>
        <begin position="59"/>
        <end position="71"/>
    </location>
</feature>
<feature type="domain" description="GED" evidence="4">
    <location>
        <begin position="780"/>
        <end position="865"/>
    </location>
</feature>
<dbReference type="EMBL" id="JAAMPI010000008">
    <property type="protein sequence ID" value="KAF4637832.1"/>
    <property type="molecule type" value="Genomic_DNA"/>
</dbReference>
<dbReference type="GO" id="GO:0005739">
    <property type="term" value="C:mitochondrion"/>
    <property type="evidence" value="ECO:0007669"/>
    <property type="project" value="TreeGrafter"/>
</dbReference>
<dbReference type="PANTHER" id="PTHR11566">
    <property type="entry name" value="DYNAMIN"/>
    <property type="match status" value="1"/>
</dbReference>
<dbReference type="GO" id="GO:0008017">
    <property type="term" value="F:microtubule binding"/>
    <property type="evidence" value="ECO:0007669"/>
    <property type="project" value="TreeGrafter"/>
</dbReference>
<proteinExistence type="predicted"/>
<dbReference type="GO" id="GO:0000266">
    <property type="term" value="P:mitochondrial fission"/>
    <property type="evidence" value="ECO:0007669"/>
    <property type="project" value="TreeGrafter"/>
</dbReference>
<dbReference type="PRINTS" id="PR00195">
    <property type="entry name" value="DYNAMIN"/>
</dbReference>
<dbReference type="AlphaFoldDB" id="A0A8H4RXI3"/>
<dbReference type="GO" id="GO:0003924">
    <property type="term" value="F:GTPase activity"/>
    <property type="evidence" value="ECO:0007669"/>
    <property type="project" value="InterPro"/>
</dbReference>
<dbReference type="Pfam" id="PF01031">
    <property type="entry name" value="Dynamin_M"/>
    <property type="match status" value="1"/>
</dbReference>
<keyword evidence="6" id="KW-1185">Reference proteome</keyword>
<dbReference type="SMART" id="SM00053">
    <property type="entry name" value="DYNc"/>
    <property type="match status" value="1"/>
</dbReference>
<feature type="compositionally biased region" description="Acidic residues" evidence="3">
    <location>
        <begin position="482"/>
        <end position="491"/>
    </location>
</feature>
<dbReference type="GO" id="GO:0048312">
    <property type="term" value="P:intracellular distribution of mitochondria"/>
    <property type="evidence" value="ECO:0007669"/>
    <property type="project" value="TreeGrafter"/>
</dbReference>
<keyword evidence="2" id="KW-0342">GTP-binding</keyword>
<feature type="region of interest" description="Disordered" evidence="3">
    <location>
        <begin position="1"/>
        <end position="71"/>
    </location>
</feature>
<organism evidence="5 6">
    <name type="scientific">Cudoniella acicularis</name>
    <dbReference type="NCBI Taxonomy" id="354080"/>
    <lineage>
        <taxon>Eukaryota</taxon>
        <taxon>Fungi</taxon>
        <taxon>Dikarya</taxon>
        <taxon>Ascomycota</taxon>
        <taxon>Pezizomycotina</taxon>
        <taxon>Leotiomycetes</taxon>
        <taxon>Helotiales</taxon>
        <taxon>Tricladiaceae</taxon>
        <taxon>Cudoniella</taxon>
    </lineage>
</organism>
<dbReference type="PANTHER" id="PTHR11566:SF21">
    <property type="entry name" value="DYNAMIN RELATED PROTEIN 1, ISOFORM A"/>
    <property type="match status" value="1"/>
</dbReference>
<feature type="region of interest" description="Disordered" evidence="3">
    <location>
        <begin position="482"/>
        <end position="555"/>
    </location>
</feature>
<reference evidence="5 6" key="1">
    <citation type="submission" date="2020-03" db="EMBL/GenBank/DDBJ databases">
        <title>Draft Genome Sequence of Cudoniella acicularis.</title>
        <authorList>
            <person name="Buettner E."/>
            <person name="Kellner H."/>
        </authorList>
    </citation>
    <scope>NUCLEOTIDE SEQUENCE [LARGE SCALE GENOMIC DNA]</scope>
    <source>
        <strain evidence="5 6">DSM 108380</strain>
    </source>
</reference>
<protein>
    <recommendedName>
        <fullName evidence="4">GED domain-containing protein</fullName>
    </recommendedName>
</protein>
<dbReference type="InterPro" id="IPR020850">
    <property type="entry name" value="GED_dom"/>
</dbReference>
<evidence type="ECO:0000256" key="2">
    <source>
        <dbReference type="ARBA" id="ARBA00023134"/>
    </source>
</evidence>
<gene>
    <name evidence="5" type="ORF">G7Y89_g237</name>
</gene>
<feature type="compositionally biased region" description="Acidic residues" evidence="3">
    <location>
        <begin position="35"/>
        <end position="56"/>
    </location>
</feature>
<evidence type="ECO:0000256" key="3">
    <source>
        <dbReference type="SAM" id="MobiDB-lite"/>
    </source>
</evidence>
<feature type="compositionally biased region" description="Polar residues" evidence="3">
    <location>
        <begin position="541"/>
        <end position="552"/>
    </location>
</feature>
<accession>A0A8H4RXI3</accession>
<comment type="caution">
    <text evidence="5">The sequence shown here is derived from an EMBL/GenBank/DDBJ whole genome shotgun (WGS) entry which is preliminary data.</text>
</comment>
<dbReference type="SUPFAM" id="SSF52540">
    <property type="entry name" value="P-loop containing nucleoside triphosphate hydrolases"/>
    <property type="match status" value="1"/>
</dbReference>
<dbReference type="InterPro" id="IPR027417">
    <property type="entry name" value="P-loop_NTPase"/>
</dbReference>
<dbReference type="PROSITE" id="PS51388">
    <property type="entry name" value="GED"/>
    <property type="match status" value="1"/>
</dbReference>
<name>A0A8H4RXI3_9HELO</name>
<dbReference type="InterPro" id="IPR022812">
    <property type="entry name" value="Dynamin"/>
</dbReference>
<dbReference type="Gene3D" id="3.40.50.300">
    <property type="entry name" value="P-loop containing nucleotide triphosphate hydrolases"/>
    <property type="match status" value="1"/>
</dbReference>
<dbReference type="InterPro" id="IPR000375">
    <property type="entry name" value="Dynamin_stalk"/>
</dbReference>
<dbReference type="GO" id="GO:0005874">
    <property type="term" value="C:microtubule"/>
    <property type="evidence" value="ECO:0007669"/>
    <property type="project" value="TreeGrafter"/>
</dbReference>
<dbReference type="GO" id="GO:0006897">
    <property type="term" value="P:endocytosis"/>
    <property type="evidence" value="ECO:0007669"/>
    <property type="project" value="TreeGrafter"/>
</dbReference>
<dbReference type="OrthoDB" id="415706at2759"/>
<evidence type="ECO:0000313" key="5">
    <source>
        <dbReference type="EMBL" id="KAF4637832.1"/>
    </source>
</evidence>
<evidence type="ECO:0000256" key="1">
    <source>
        <dbReference type="ARBA" id="ARBA00022741"/>
    </source>
</evidence>
<dbReference type="InterPro" id="IPR001401">
    <property type="entry name" value="Dynamin_GTPase"/>
</dbReference>
<dbReference type="GO" id="GO:0016020">
    <property type="term" value="C:membrane"/>
    <property type="evidence" value="ECO:0007669"/>
    <property type="project" value="TreeGrafter"/>
</dbReference>
<dbReference type="InterPro" id="IPR045063">
    <property type="entry name" value="Dynamin_N"/>
</dbReference>
<dbReference type="GO" id="GO:0016559">
    <property type="term" value="P:peroxisome fission"/>
    <property type="evidence" value="ECO:0007669"/>
    <property type="project" value="TreeGrafter"/>
</dbReference>
<dbReference type="GO" id="GO:0005525">
    <property type="term" value="F:GTP binding"/>
    <property type="evidence" value="ECO:0007669"/>
    <property type="project" value="InterPro"/>
</dbReference>
<dbReference type="Pfam" id="PF00350">
    <property type="entry name" value="Dynamin_N"/>
    <property type="match status" value="1"/>
</dbReference>
<sequence>MLSFQTTSRRGRVPTVDSDPESPVIETSRRKVEAEPVEEAQSEEEDYESSPEETEESSPNKSTNTILSEDPFSNESSRILFDSIDQLRRCGAGQDLDLPQLVIVGKQSAGKSSLLQSLTDIPFPVGSRLCTQFAMRIISRRTRPGTTDMVQATIEQGDVNPFSNREDDARTKDFRKNMTSMTAEAFEDLINEAKEAMGIHSPHASEDRNYSSKVLKIELSGPKRSHFGILDLPGVFSAPVRRVSRREMDGVTKMVTSYMKKPENIIICVADASGDISNEQILPLASNVDSSRLVGVFTKCDRSDNPADIVKHVNDRDGIADKTVRWFVVQNRGPKASATFNREEEEESTFNKDPWTEIPSQQRGTVMLKKHLANLLCKRIRDAFPSMLNTVTRLLETEKVHRRSFGEPRTSHSQKLSYLMEIVGRFQTLALQTLRSPSELPSDSMKLRGLAVQATEQFSTEIISCGFRHKFLEIGDDVEIPVDEEDSDSEPDDNRVVVEQNLNTPDLRASRPTRHNRNQGHGYMSGLLTPSASPARKSIHRSPNSQSHSQPKTKLHPLYAEIRRELLTNRGEELPGMLNPSVLRPLWRTQTTKWHSIAEIHIQRVVDLTTSVALDVFHLACKNVGATDRVRTGLEAYLLKFAEQSRQDVLQKLDELCDRNQNMALQTCNPQFKAYVREAQMKRFENAVARYRAKVPSLGFIMGLLGDQDAPRLAVGPEAYRDWAVVDQAHLGMLFEECHSLSVRNVEDEVHDLLRAYYEVRPPIPIPSSSPFLPISTTPPSPTHHKLTPPPQVSIQNFIHNLTHNILEPFLFSPSGPLLGLNQDFLLGLSEQEIEELAGEDENIVEQRKESEERIERLGRGWKLY</sequence>
<evidence type="ECO:0000259" key="4">
    <source>
        <dbReference type="PROSITE" id="PS51388"/>
    </source>
</evidence>
<dbReference type="Proteomes" id="UP000566819">
    <property type="component" value="Unassembled WGS sequence"/>
</dbReference>
<keyword evidence="1" id="KW-0547">Nucleotide-binding</keyword>
<evidence type="ECO:0000313" key="6">
    <source>
        <dbReference type="Proteomes" id="UP000566819"/>
    </source>
</evidence>